<organism evidence="1 2">
    <name type="scientific">Diaminobutyricimonas aerilata</name>
    <dbReference type="NCBI Taxonomy" id="1162967"/>
    <lineage>
        <taxon>Bacteria</taxon>
        <taxon>Bacillati</taxon>
        <taxon>Actinomycetota</taxon>
        <taxon>Actinomycetes</taxon>
        <taxon>Micrococcales</taxon>
        <taxon>Microbacteriaceae</taxon>
        <taxon>Diaminobutyricimonas</taxon>
    </lineage>
</organism>
<reference evidence="1 2" key="1">
    <citation type="submission" date="2017-11" db="EMBL/GenBank/DDBJ databases">
        <title>Genomic Encyclopedia of Archaeal and Bacterial Type Strains, Phase II (KMG-II): From Individual Species to Whole Genera.</title>
        <authorList>
            <person name="Goeker M."/>
        </authorList>
    </citation>
    <scope>NUCLEOTIDE SEQUENCE [LARGE SCALE GENOMIC DNA]</scope>
    <source>
        <strain evidence="1 2">DSM 27393</strain>
    </source>
</reference>
<gene>
    <name evidence="1" type="ORF">CLV46_0662</name>
</gene>
<proteinExistence type="predicted"/>
<evidence type="ECO:0000313" key="1">
    <source>
        <dbReference type="EMBL" id="PJJ71122.1"/>
    </source>
</evidence>
<keyword evidence="2" id="KW-1185">Reference proteome</keyword>
<protein>
    <submittedName>
        <fullName evidence="1">Uncharacterized protein DUF4177</fullName>
    </submittedName>
</protein>
<dbReference type="EMBL" id="PGFF01000001">
    <property type="protein sequence ID" value="PJJ71122.1"/>
    <property type="molecule type" value="Genomic_DNA"/>
</dbReference>
<dbReference type="AlphaFoldDB" id="A0A2M9CGY0"/>
<name>A0A2M9CGY0_9MICO</name>
<evidence type="ECO:0000313" key="2">
    <source>
        <dbReference type="Proteomes" id="UP000228758"/>
    </source>
</evidence>
<accession>A0A2M9CGY0</accession>
<dbReference type="OrthoDB" id="3215124at2"/>
<sequence length="52" mass="5842">MRSWEYLTTPLIVHNTTAILNNWGSQGWELVQVVQGPEGGLVAYLKREKADA</sequence>
<comment type="caution">
    <text evidence="1">The sequence shown here is derived from an EMBL/GenBank/DDBJ whole genome shotgun (WGS) entry which is preliminary data.</text>
</comment>
<dbReference type="RefSeq" id="WP_157802203.1">
    <property type="nucleotide sequence ID" value="NZ_PGFF01000001.1"/>
</dbReference>
<dbReference type="Proteomes" id="UP000228758">
    <property type="component" value="Unassembled WGS sequence"/>
</dbReference>